<dbReference type="Pfam" id="PF13456">
    <property type="entry name" value="RVT_3"/>
    <property type="match status" value="1"/>
</dbReference>
<dbReference type="HOGENOM" id="CLU_000680_14_8_1"/>
<reference evidence="2" key="1">
    <citation type="journal article" date="2013" name="Nat. Commun.">
        <title>Whole-genome sequencing of Oryza brachyantha reveals mechanisms underlying Oryza genome evolution.</title>
        <authorList>
            <person name="Chen J."/>
            <person name="Huang Q."/>
            <person name="Gao D."/>
            <person name="Wang J."/>
            <person name="Lang Y."/>
            <person name="Liu T."/>
            <person name="Li B."/>
            <person name="Bai Z."/>
            <person name="Luis Goicoechea J."/>
            <person name="Liang C."/>
            <person name="Chen C."/>
            <person name="Zhang W."/>
            <person name="Sun S."/>
            <person name="Liao Y."/>
            <person name="Zhang X."/>
            <person name="Yang L."/>
            <person name="Song C."/>
            <person name="Wang M."/>
            <person name="Shi J."/>
            <person name="Liu G."/>
            <person name="Liu J."/>
            <person name="Zhou H."/>
            <person name="Zhou W."/>
            <person name="Yu Q."/>
            <person name="An N."/>
            <person name="Chen Y."/>
            <person name="Cai Q."/>
            <person name="Wang B."/>
            <person name="Liu B."/>
            <person name="Min J."/>
            <person name="Huang Y."/>
            <person name="Wu H."/>
            <person name="Li Z."/>
            <person name="Zhang Y."/>
            <person name="Yin Y."/>
            <person name="Song W."/>
            <person name="Jiang J."/>
            <person name="Jackson S.A."/>
            <person name="Wing R.A."/>
            <person name="Wang J."/>
            <person name="Chen M."/>
        </authorList>
    </citation>
    <scope>NUCLEOTIDE SEQUENCE [LARGE SCALE GENOMIC DNA]</scope>
    <source>
        <strain evidence="2">cv. IRGC 101232</strain>
    </source>
</reference>
<evidence type="ECO:0000259" key="1">
    <source>
        <dbReference type="Pfam" id="PF13456"/>
    </source>
</evidence>
<dbReference type="Proteomes" id="UP000006038">
    <property type="component" value="Chromosome 8"/>
</dbReference>
<dbReference type="EnsemblPlants" id="OB08G18010.1">
    <property type="protein sequence ID" value="OB08G18010.1"/>
    <property type="gene ID" value="OB08G18010"/>
</dbReference>
<accession>J3MRS2</accession>
<reference evidence="2" key="2">
    <citation type="submission" date="2013-04" db="UniProtKB">
        <authorList>
            <consortium name="EnsemblPlants"/>
        </authorList>
    </citation>
    <scope>IDENTIFICATION</scope>
</reference>
<dbReference type="GO" id="GO:0004523">
    <property type="term" value="F:RNA-DNA hybrid ribonuclease activity"/>
    <property type="evidence" value="ECO:0007669"/>
    <property type="project" value="InterPro"/>
</dbReference>
<dbReference type="InterPro" id="IPR002156">
    <property type="entry name" value="RNaseH_domain"/>
</dbReference>
<feature type="domain" description="RNase H type-1" evidence="1">
    <location>
        <begin position="2"/>
        <end position="68"/>
    </location>
</feature>
<protein>
    <recommendedName>
        <fullName evidence="1">RNase H type-1 domain-containing protein</fullName>
    </recommendedName>
</protein>
<dbReference type="OMA" id="VCAPPGI"/>
<dbReference type="GO" id="GO:0003676">
    <property type="term" value="F:nucleic acid binding"/>
    <property type="evidence" value="ECO:0007669"/>
    <property type="project" value="InterPro"/>
</dbReference>
<evidence type="ECO:0000313" key="3">
    <source>
        <dbReference type="Proteomes" id="UP000006038"/>
    </source>
</evidence>
<proteinExistence type="predicted"/>
<dbReference type="Gramene" id="OB08G18010.1">
    <property type="protein sequence ID" value="OB08G18010.1"/>
    <property type="gene ID" value="OB08G18010"/>
</dbReference>
<dbReference type="AlphaFoldDB" id="J3MRS2"/>
<keyword evidence="3" id="KW-1185">Reference proteome</keyword>
<name>J3MRS2_ORYBR</name>
<organism evidence="2">
    <name type="scientific">Oryza brachyantha</name>
    <name type="common">malo sina</name>
    <dbReference type="NCBI Taxonomy" id="4533"/>
    <lineage>
        <taxon>Eukaryota</taxon>
        <taxon>Viridiplantae</taxon>
        <taxon>Streptophyta</taxon>
        <taxon>Embryophyta</taxon>
        <taxon>Tracheophyta</taxon>
        <taxon>Spermatophyta</taxon>
        <taxon>Magnoliopsida</taxon>
        <taxon>Liliopsida</taxon>
        <taxon>Poales</taxon>
        <taxon>Poaceae</taxon>
        <taxon>BOP clade</taxon>
        <taxon>Oryzoideae</taxon>
        <taxon>Oryzeae</taxon>
        <taxon>Oryzinae</taxon>
        <taxon>Oryza</taxon>
    </lineage>
</organism>
<evidence type="ECO:0000313" key="2">
    <source>
        <dbReference type="EnsemblPlants" id="OB08G18010.1"/>
    </source>
</evidence>
<sequence>MEWIHMPIILETNNAEVFEAFSDHAVSRSPWEAIIKEARGMMQCLQSVQVFKIKREVNRIANALAQMAMRSRLCAEWKVCAPPGISELIDQECNPLF</sequence>